<dbReference type="Proteomes" id="UP000794436">
    <property type="component" value="Unassembled WGS sequence"/>
</dbReference>
<dbReference type="OrthoDB" id="89305at2759"/>
<accession>A0A8K1FLR8</accession>
<sequence>MSSNVIDTVMLYSDSLLGRVLSAFAPAVFKYEVDDLGPLVPEWGAADDHTPKQPQQEQKKALESVSSLPGAPPA</sequence>
<evidence type="ECO:0000256" key="1">
    <source>
        <dbReference type="SAM" id="MobiDB-lite"/>
    </source>
</evidence>
<gene>
    <name evidence="2" type="ORF">Poli38472_008176</name>
</gene>
<keyword evidence="3" id="KW-1185">Reference proteome</keyword>
<feature type="region of interest" description="Disordered" evidence="1">
    <location>
        <begin position="42"/>
        <end position="74"/>
    </location>
</feature>
<evidence type="ECO:0000313" key="3">
    <source>
        <dbReference type="Proteomes" id="UP000794436"/>
    </source>
</evidence>
<name>A0A8K1FLR8_PYTOL</name>
<organism evidence="2 3">
    <name type="scientific">Pythium oligandrum</name>
    <name type="common">Mycoparasitic fungus</name>
    <dbReference type="NCBI Taxonomy" id="41045"/>
    <lineage>
        <taxon>Eukaryota</taxon>
        <taxon>Sar</taxon>
        <taxon>Stramenopiles</taxon>
        <taxon>Oomycota</taxon>
        <taxon>Peronosporomycetes</taxon>
        <taxon>Pythiales</taxon>
        <taxon>Pythiaceae</taxon>
        <taxon>Pythium</taxon>
    </lineage>
</organism>
<reference evidence="2" key="1">
    <citation type="submission" date="2019-03" db="EMBL/GenBank/DDBJ databases">
        <title>Long read genome sequence of the mycoparasitic Pythium oligandrum ATCC 38472 isolated from sugarbeet rhizosphere.</title>
        <authorList>
            <person name="Gaulin E."/>
        </authorList>
    </citation>
    <scope>NUCLEOTIDE SEQUENCE</scope>
    <source>
        <strain evidence="2">ATCC 38472_TT</strain>
    </source>
</reference>
<protein>
    <submittedName>
        <fullName evidence="2">Uncharacterized protein</fullName>
    </submittedName>
</protein>
<feature type="compositionally biased region" description="Basic and acidic residues" evidence="1">
    <location>
        <begin position="46"/>
        <end position="62"/>
    </location>
</feature>
<dbReference type="AlphaFoldDB" id="A0A8K1FLR8"/>
<evidence type="ECO:0000313" key="2">
    <source>
        <dbReference type="EMBL" id="TMW65534.1"/>
    </source>
</evidence>
<dbReference type="EMBL" id="SPLM01000037">
    <property type="protein sequence ID" value="TMW65534.1"/>
    <property type="molecule type" value="Genomic_DNA"/>
</dbReference>
<comment type="caution">
    <text evidence="2">The sequence shown here is derived from an EMBL/GenBank/DDBJ whole genome shotgun (WGS) entry which is preliminary data.</text>
</comment>
<proteinExistence type="predicted"/>